<accession>A0A1I1A4B8</accession>
<dbReference type="EMBL" id="FOKK01000007">
    <property type="protein sequence ID" value="SFB32809.1"/>
    <property type="molecule type" value="Genomic_DNA"/>
</dbReference>
<feature type="chain" id="PRO_5011658109" evidence="1">
    <location>
        <begin position="23"/>
        <end position="293"/>
    </location>
</feature>
<feature type="signal peptide" evidence="1">
    <location>
        <begin position="1"/>
        <end position="22"/>
    </location>
</feature>
<dbReference type="AlphaFoldDB" id="A0A1I1A4B8"/>
<evidence type="ECO:0000313" key="2">
    <source>
        <dbReference type="EMBL" id="SFB32809.1"/>
    </source>
</evidence>
<gene>
    <name evidence="2" type="ORF">SAMN04489723_107171</name>
</gene>
<keyword evidence="3" id="KW-1185">Reference proteome</keyword>
<sequence>MTKTIKHILICLLTFWTTEILASPQMPDYVVFGKDTIATYNLILEQYLQRQDSAETEQLFGLMFREGASFNCWRGYQAIYQIENNSLFLIDIINCGELRNGKIDKSQSNEKMKSIFGEKLKNGKVFIDWFNGYINFPLNDEVIRWDGIFYTIFEREKVLTIKNGLVEREEDFDNYIDDPKRIDRRDKSQISDLLFKKLKKAKWKNPNEFDCSETYFVTIDENGIVSKVRMALSDEQIDEYYDPDEFNFCIDKMTTALKDLKFDIILDKGKPISEDIYIEIWIEDNGKIENWTN</sequence>
<reference evidence="2 3" key="1">
    <citation type="submission" date="2016-10" db="EMBL/GenBank/DDBJ databases">
        <authorList>
            <person name="de Groot N.N."/>
        </authorList>
    </citation>
    <scope>NUCLEOTIDE SEQUENCE [LARGE SCALE GENOMIC DNA]</scope>
    <source>
        <strain evidence="2 3">DSM 23399</strain>
    </source>
</reference>
<organism evidence="2 3">
    <name type="scientific">Algoriphagus aquimarinus</name>
    <dbReference type="NCBI Taxonomy" id="237018"/>
    <lineage>
        <taxon>Bacteria</taxon>
        <taxon>Pseudomonadati</taxon>
        <taxon>Bacteroidota</taxon>
        <taxon>Cytophagia</taxon>
        <taxon>Cytophagales</taxon>
        <taxon>Cyclobacteriaceae</taxon>
        <taxon>Algoriphagus</taxon>
    </lineage>
</organism>
<proteinExistence type="predicted"/>
<dbReference type="Proteomes" id="UP000198790">
    <property type="component" value="Unassembled WGS sequence"/>
</dbReference>
<dbReference type="STRING" id="237018.SAMN04489723_107171"/>
<evidence type="ECO:0000256" key="1">
    <source>
        <dbReference type="SAM" id="SignalP"/>
    </source>
</evidence>
<evidence type="ECO:0000313" key="3">
    <source>
        <dbReference type="Proteomes" id="UP000198790"/>
    </source>
</evidence>
<protein>
    <submittedName>
        <fullName evidence="2">Uncharacterized protein</fullName>
    </submittedName>
</protein>
<name>A0A1I1A4B8_9BACT</name>
<keyword evidence="1" id="KW-0732">Signal</keyword>